<proteinExistence type="predicted"/>
<gene>
    <name evidence="1" type="ORF">ACFQ2C_11835</name>
</gene>
<evidence type="ECO:0000313" key="1">
    <source>
        <dbReference type="EMBL" id="MFD1166297.1"/>
    </source>
</evidence>
<evidence type="ECO:0008006" key="3">
    <source>
        <dbReference type="Google" id="ProtNLM"/>
    </source>
</evidence>
<dbReference type="RefSeq" id="WP_380896836.1">
    <property type="nucleotide sequence ID" value="NZ_JBHTKY010000017.1"/>
</dbReference>
<organism evidence="1 2">
    <name type="scientific">Sphingobacterium daejeonense</name>
    <dbReference type="NCBI Taxonomy" id="371142"/>
    <lineage>
        <taxon>Bacteria</taxon>
        <taxon>Pseudomonadati</taxon>
        <taxon>Bacteroidota</taxon>
        <taxon>Sphingobacteriia</taxon>
        <taxon>Sphingobacteriales</taxon>
        <taxon>Sphingobacteriaceae</taxon>
        <taxon>Sphingobacterium</taxon>
    </lineage>
</organism>
<comment type="caution">
    <text evidence="1">The sequence shown here is derived from an EMBL/GenBank/DDBJ whole genome shotgun (WGS) entry which is preliminary data.</text>
</comment>
<accession>A0ABW3RP31</accession>
<sequence>MKAPLSLIFILFLFSSCQPIMMKMAGMNNIKSFDSLKYEEMAAELSSDYPGPKNSYAISDTAMLNYSALFDTTFQKNTFQPIQLLYFKNKDLTSYHANCFAPGINLKHLDWNTEDRFDQYIPKSAVDLEKYSIGLDQLIKAIQIPVDQDKILNKDVVVFFWTRMVPISAKDLNEIMVKNATAYSKDNLPYVIYLNTDKFMSKASN</sequence>
<name>A0ABW3RP31_9SPHI</name>
<protein>
    <recommendedName>
        <fullName evidence="3">Lipoprotein</fullName>
    </recommendedName>
</protein>
<reference evidence="2" key="1">
    <citation type="journal article" date="2019" name="Int. J. Syst. Evol. Microbiol.">
        <title>The Global Catalogue of Microorganisms (GCM) 10K type strain sequencing project: providing services to taxonomists for standard genome sequencing and annotation.</title>
        <authorList>
            <consortium name="The Broad Institute Genomics Platform"/>
            <consortium name="The Broad Institute Genome Sequencing Center for Infectious Disease"/>
            <person name="Wu L."/>
            <person name="Ma J."/>
        </authorList>
    </citation>
    <scope>NUCLEOTIDE SEQUENCE [LARGE SCALE GENOMIC DNA]</scope>
    <source>
        <strain evidence="2">CCUG 52468</strain>
    </source>
</reference>
<keyword evidence="2" id="KW-1185">Reference proteome</keyword>
<dbReference type="EMBL" id="JBHTKY010000017">
    <property type="protein sequence ID" value="MFD1166297.1"/>
    <property type="molecule type" value="Genomic_DNA"/>
</dbReference>
<dbReference type="PROSITE" id="PS51257">
    <property type="entry name" value="PROKAR_LIPOPROTEIN"/>
    <property type="match status" value="1"/>
</dbReference>
<dbReference type="Proteomes" id="UP001597205">
    <property type="component" value="Unassembled WGS sequence"/>
</dbReference>
<evidence type="ECO:0000313" key="2">
    <source>
        <dbReference type="Proteomes" id="UP001597205"/>
    </source>
</evidence>